<evidence type="ECO:0000313" key="2">
    <source>
        <dbReference type="Proteomes" id="UP001430953"/>
    </source>
</evidence>
<dbReference type="EMBL" id="JADYXP020000010">
    <property type="protein sequence ID" value="KAL0115850.1"/>
    <property type="molecule type" value="Genomic_DNA"/>
</dbReference>
<accession>A0AAW2FKT3</accession>
<proteinExistence type="predicted"/>
<gene>
    <name evidence="1" type="ORF">PUN28_011017</name>
</gene>
<sequence length="100" mass="11204">MLHILFWKSSSRVAQFKENDTLAGTLKVVPRRIVLVLFGKRFQVEGEVWEILDNGSVTLDYPVPCYCAGLDLRYPKTILRGGAGLGDIGHQRSILGFNQL</sequence>
<dbReference type="Proteomes" id="UP001430953">
    <property type="component" value="Unassembled WGS sequence"/>
</dbReference>
<comment type="caution">
    <text evidence="1">The sequence shown here is derived from an EMBL/GenBank/DDBJ whole genome shotgun (WGS) entry which is preliminary data.</text>
</comment>
<keyword evidence="2" id="KW-1185">Reference proteome</keyword>
<dbReference type="AlphaFoldDB" id="A0AAW2FKT3"/>
<protein>
    <submittedName>
        <fullName evidence="1">Uncharacterized protein</fullName>
    </submittedName>
</protein>
<organism evidence="1 2">
    <name type="scientific">Cardiocondyla obscurior</name>
    <dbReference type="NCBI Taxonomy" id="286306"/>
    <lineage>
        <taxon>Eukaryota</taxon>
        <taxon>Metazoa</taxon>
        <taxon>Ecdysozoa</taxon>
        <taxon>Arthropoda</taxon>
        <taxon>Hexapoda</taxon>
        <taxon>Insecta</taxon>
        <taxon>Pterygota</taxon>
        <taxon>Neoptera</taxon>
        <taxon>Endopterygota</taxon>
        <taxon>Hymenoptera</taxon>
        <taxon>Apocrita</taxon>
        <taxon>Aculeata</taxon>
        <taxon>Formicoidea</taxon>
        <taxon>Formicidae</taxon>
        <taxon>Myrmicinae</taxon>
        <taxon>Cardiocondyla</taxon>
    </lineage>
</organism>
<name>A0AAW2FKT3_9HYME</name>
<reference evidence="1 2" key="1">
    <citation type="submission" date="2023-03" db="EMBL/GenBank/DDBJ databases">
        <title>High recombination rates correlate with genetic variation in Cardiocondyla obscurior ants.</title>
        <authorList>
            <person name="Errbii M."/>
        </authorList>
    </citation>
    <scope>NUCLEOTIDE SEQUENCE [LARGE SCALE GENOMIC DNA]</scope>
    <source>
        <strain evidence="1">Alpha-2009</strain>
        <tissue evidence="1">Whole body</tissue>
    </source>
</reference>
<evidence type="ECO:0000313" key="1">
    <source>
        <dbReference type="EMBL" id="KAL0115850.1"/>
    </source>
</evidence>